<dbReference type="InterPro" id="IPR025700">
    <property type="entry name" value="Lys/Orn_oxygenase"/>
</dbReference>
<evidence type="ECO:0000256" key="11">
    <source>
        <dbReference type="ARBA" id="ARBA00029939"/>
    </source>
</evidence>
<name>A0A5S4FEZ3_9ACTN</name>
<dbReference type="Proteomes" id="UP000309128">
    <property type="component" value="Unassembled WGS sequence"/>
</dbReference>
<dbReference type="Pfam" id="PF13434">
    <property type="entry name" value="Lys_Orn_oxgnase"/>
    <property type="match status" value="1"/>
</dbReference>
<evidence type="ECO:0000256" key="6">
    <source>
        <dbReference type="ARBA" id="ARBA00022630"/>
    </source>
</evidence>
<sequence>MTSSTEHVHDLVGIGFGPSNLALAIALKEQGDALDAVFLEKQPRFGWHRGMLIEGTTMQVSFLKDLATMRNPASRFSFLSYLQDRGRLADFINHKTMFPSRVEFHDYLEWAAAAFSDQVEYGAEVVAVRPVFDGERVELCEVVARNAAGDLITRRCRHLVIATGLEPVLPASITPGGRVWHSGELLHRLPELDDPKRLIVLGAGQSAAEVADHLHQTFPGAEVCAVFAKYGYTPADDSPFANRVFDPDAVNRFYTAPDDVKRMLLGYHASTNYSVVDLELIEELYRRAYQEKVRGVERLKIFNLSRLRDLAARRGGVRVEIEDLPTGDRTTLEADVLVCATGYRSRDPLTLLGELAEHCTRLPGGSPAVDRDYRIVTAPNVRCGIYVQGATEPTHGLSSTLLSNTAIRAGEITRSLLHADLATASRR</sequence>
<dbReference type="PRINTS" id="PR00368">
    <property type="entry name" value="FADPNR"/>
</dbReference>
<evidence type="ECO:0000256" key="7">
    <source>
        <dbReference type="ARBA" id="ARBA00022827"/>
    </source>
</evidence>
<dbReference type="InterPro" id="IPR036188">
    <property type="entry name" value="FAD/NAD-bd_sf"/>
</dbReference>
<comment type="similarity">
    <text evidence="3">Belongs to the lysine N(6)-hydroxylase/L-ornithine N(5)-oxygenase family.</text>
</comment>
<evidence type="ECO:0000256" key="4">
    <source>
        <dbReference type="ARBA" id="ARBA00013076"/>
    </source>
</evidence>
<evidence type="ECO:0000256" key="10">
    <source>
        <dbReference type="ARBA" id="ARBA00023033"/>
    </source>
</evidence>
<keyword evidence="7" id="KW-0274">FAD</keyword>
<accession>A0A5S4FEZ3</accession>
<comment type="caution">
    <text evidence="16">The sequence shown here is derived from an EMBL/GenBank/DDBJ whole genome shotgun (WGS) entry which is preliminary data.</text>
</comment>
<organism evidence="16 17">
    <name type="scientific">Nonomuraea turkmeniaca</name>
    <dbReference type="NCBI Taxonomy" id="103838"/>
    <lineage>
        <taxon>Bacteria</taxon>
        <taxon>Bacillati</taxon>
        <taxon>Actinomycetota</taxon>
        <taxon>Actinomycetes</taxon>
        <taxon>Streptosporangiales</taxon>
        <taxon>Streptosporangiaceae</taxon>
        <taxon>Nonomuraea</taxon>
    </lineage>
</organism>
<evidence type="ECO:0000256" key="5">
    <source>
        <dbReference type="ARBA" id="ARBA00016406"/>
    </source>
</evidence>
<dbReference type="Gene3D" id="3.50.50.60">
    <property type="entry name" value="FAD/NAD(P)-binding domain"/>
    <property type="match status" value="1"/>
</dbReference>
<dbReference type="PANTHER" id="PTHR42802:SF1">
    <property type="entry name" value="L-ORNITHINE N(5)-MONOOXYGENASE"/>
    <property type="match status" value="1"/>
</dbReference>
<evidence type="ECO:0000256" key="2">
    <source>
        <dbReference type="ARBA" id="ARBA00004924"/>
    </source>
</evidence>
<comment type="catalytic activity">
    <reaction evidence="15">
        <text>L-lysine + NADPH + O2 = N(6)-hydroxy-L-lysine + NADP(+) + H2O</text>
        <dbReference type="Rhea" id="RHEA:23228"/>
        <dbReference type="ChEBI" id="CHEBI:15377"/>
        <dbReference type="ChEBI" id="CHEBI:15379"/>
        <dbReference type="ChEBI" id="CHEBI:32551"/>
        <dbReference type="ChEBI" id="CHEBI:57783"/>
        <dbReference type="ChEBI" id="CHEBI:57820"/>
        <dbReference type="ChEBI" id="CHEBI:58349"/>
        <dbReference type="EC" id="1.14.13.59"/>
    </reaction>
</comment>
<reference evidence="16 17" key="1">
    <citation type="submission" date="2019-05" db="EMBL/GenBank/DDBJ databases">
        <title>Draft genome sequence of Nonomuraea turkmeniaca DSM 43926.</title>
        <authorList>
            <person name="Saricaoglu S."/>
            <person name="Isik K."/>
        </authorList>
    </citation>
    <scope>NUCLEOTIDE SEQUENCE [LARGE SCALE GENOMIC DNA]</scope>
    <source>
        <strain evidence="16 17">DSM 43926</strain>
    </source>
</reference>
<dbReference type="RefSeq" id="WP_138668318.1">
    <property type="nucleotide sequence ID" value="NZ_VCKY01000080.1"/>
</dbReference>
<dbReference type="EC" id="1.14.13.59" evidence="4"/>
<keyword evidence="6" id="KW-0285">Flavoprotein</keyword>
<dbReference type="EMBL" id="VCKY01000080">
    <property type="protein sequence ID" value="TMR17372.1"/>
    <property type="molecule type" value="Genomic_DNA"/>
</dbReference>
<evidence type="ECO:0000256" key="1">
    <source>
        <dbReference type="ARBA" id="ARBA00001974"/>
    </source>
</evidence>
<evidence type="ECO:0000256" key="12">
    <source>
        <dbReference type="ARBA" id="ARBA00031158"/>
    </source>
</evidence>
<dbReference type="OrthoDB" id="7527071at2"/>
<keyword evidence="8" id="KW-0521">NADP</keyword>
<proteinExistence type="inferred from homology"/>
<comment type="pathway">
    <text evidence="2">Siderophore biosynthesis.</text>
</comment>
<dbReference type="GO" id="GO:0047091">
    <property type="term" value="F:L-lysine 6-monooxygenase (NADPH) activity"/>
    <property type="evidence" value="ECO:0007669"/>
    <property type="project" value="UniProtKB-EC"/>
</dbReference>
<evidence type="ECO:0000313" key="16">
    <source>
        <dbReference type="EMBL" id="TMR17372.1"/>
    </source>
</evidence>
<evidence type="ECO:0000256" key="9">
    <source>
        <dbReference type="ARBA" id="ARBA00023002"/>
    </source>
</evidence>
<keyword evidence="10" id="KW-0503">Monooxygenase</keyword>
<evidence type="ECO:0000256" key="8">
    <source>
        <dbReference type="ARBA" id="ARBA00022857"/>
    </source>
</evidence>
<evidence type="ECO:0000256" key="15">
    <source>
        <dbReference type="ARBA" id="ARBA00048407"/>
    </source>
</evidence>
<comment type="cofactor">
    <cofactor evidence="1">
        <name>FAD</name>
        <dbReference type="ChEBI" id="CHEBI:57692"/>
    </cofactor>
</comment>
<dbReference type="AlphaFoldDB" id="A0A5S4FEZ3"/>
<dbReference type="PRINTS" id="PR00411">
    <property type="entry name" value="PNDRDTASEI"/>
</dbReference>
<evidence type="ECO:0000256" key="3">
    <source>
        <dbReference type="ARBA" id="ARBA00007588"/>
    </source>
</evidence>
<dbReference type="SUPFAM" id="SSF51905">
    <property type="entry name" value="FAD/NAD(P)-binding domain"/>
    <property type="match status" value="2"/>
</dbReference>
<protein>
    <recommendedName>
        <fullName evidence="5">L-lysine N6-monooxygenase MbtG</fullName>
        <ecNumber evidence="4">1.14.13.59</ecNumber>
    </recommendedName>
    <alternativeName>
        <fullName evidence="14">Lysine 6-N-hydroxylase</fullName>
    </alternativeName>
    <alternativeName>
        <fullName evidence="13">Lysine N6-hydroxylase</fullName>
    </alternativeName>
    <alternativeName>
        <fullName evidence="11">Lysine-N-oxygenase</fullName>
    </alternativeName>
    <alternativeName>
        <fullName evidence="12">Mycobactin synthase protein G</fullName>
    </alternativeName>
</protein>
<evidence type="ECO:0000256" key="13">
    <source>
        <dbReference type="ARBA" id="ARBA00032493"/>
    </source>
</evidence>
<keyword evidence="17" id="KW-1185">Reference proteome</keyword>
<dbReference type="PANTHER" id="PTHR42802">
    <property type="entry name" value="MONOOXYGENASE"/>
    <property type="match status" value="1"/>
</dbReference>
<evidence type="ECO:0000256" key="14">
    <source>
        <dbReference type="ARBA" id="ARBA00032738"/>
    </source>
</evidence>
<keyword evidence="9" id="KW-0560">Oxidoreductase</keyword>
<evidence type="ECO:0000313" key="17">
    <source>
        <dbReference type="Proteomes" id="UP000309128"/>
    </source>
</evidence>
<gene>
    <name evidence="16" type="ORF">ETD86_23515</name>
</gene>